<dbReference type="Proteomes" id="UP000077755">
    <property type="component" value="Chromosome 2"/>
</dbReference>
<keyword evidence="2 3" id="KW-0472">Membrane</keyword>
<dbReference type="Gramene" id="KZN07548">
    <property type="protein sequence ID" value="KZN07548"/>
    <property type="gene ID" value="DCAR_008385"/>
</dbReference>
<keyword evidence="3" id="KW-0812">Transmembrane</keyword>
<reference evidence="5" key="2">
    <citation type="submission" date="2022-03" db="EMBL/GenBank/DDBJ databases">
        <title>Draft title - Genomic analysis of global carrot germplasm unveils the trajectory of domestication and the origin of high carotenoid orange carrot.</title>
        <authorList>
            <person name="Iorizzo M."/>
            <person name="Ellison S."/>
            <person name="Senalik D."/>
            <person name="Macko-Podgorni A."/>
            <person name="Grzebelus D."/>
            <person name="Bostan H."/>
            <person name="Rolling W."/>
            <person name="Curaba J."/>
            <person name="Simon P."/>
        </authorList>
    </citation>
    <scope>NUCLEOTIDE SEQUENCE</scope>
    <source>
        <tissue evidence="5">Leaf</tissue>
    </source>
</reference>
<reference evidence="4" key="1">
    <citation type="journal article" date="2016" name="Nat. Genet.">
        <title>A high-quality carrot genome assembly provides new insights into carotenoid accumulation and asterid genome evolution.</title>
        <authorList>
            <person name="Iorizzo M."/>
            <person name="Ellison S."/>
            <person name="Senalik D."/>
            <person name="Zeng P."/>
            <person name="Satapoomin P."/>
            <person name="Huang J."/>
            <person name="Bowman M."/>
            <person name="Iovene M."/>
            <person name="Sanseverino W."/>
            <person name="Cavagnaro P."/>
            <person name="Yildiz M."/>
            <person name="Macko-Podgorni A."/>
            <person name="Moranska E."/>
            <person name="Grzebelus E."/>
            <person name="Grzebelus D."/>
            <person name="Ashrafi H."/>
            <person name="Zheng Z."/>
            <person name="Cheng S."/>
            <person name="Spooner D."/>
            <person name="Van Deynze A."/>
            <person name="Simon P."/>
        </authorList>
    </citation>
    <scope>NUCLEOTIDE SEQUENCE [LARGE SCALE GENOMIC DNA]</scope>
    <source>
        <tissue evidence="4">Leaf</tissue>
    </source>
</reference>
<evidence type="ECO:0000256" key="3">
    <source>
        <dbReference type="SAM" id="Phobius"/>
    </source>
</evidence>
<dbReference type="GO" id="GO:0098542">
    <property type="term" value="P:defense response to other organism"/>
    <property type="evidence" value="ECO:0007669"/>
    <property type="project" value="InterPro"/>
</dbReference>
<feature type="transmembrane region" description="Helical" evidence="3">
    <location>
        <begin position="6"/>
        <end position="29"/>
    </location>
</feature>
<evidence type="ECO:0000256" key="1">
    <source>
        <dbReference type="ARBA" id="ARBA00004370"/>
    </source>
</evidence>
<dbReference type="AlphaFoldDB" id="A0A166FAG9"/>
<dbReference type="GO" id="GO:0009506">
    <property type="term" value="C:plasmodesma"/>
    <property type="evidence" value="ECO:0007669"/>
    <property type="project" value="TreeGrafter"/>
</dbReference>
<keyword evidence="3" id="KW-1133">Transmembrane helix</keyword>
<dbReference type="InterPro" id="IPR044839">
    <property type="entry name" value="NDR1-like"/>
</dbReference>
<dbReference type="EMBL" id="LNRQ01000002">
    <property type="protein sequence ID" value="KZN07548.1"/>
    <property type="molecule type" value="Genomic_DNA"/>
</dbReference>
<protein>
    <recommendedName>
        <fullName evidence="7">Late embryogenesis abundant protein LEA-2 subgroup domain-containing protein</fullName>
    </recommendedName>
</protein>
<keyword evidence="6" id="KW-1185">Reference proteome</keyword>
<evidence type="ECO:0000313" key="5">
    <source>
        <dbReference type="EMBL" id="WOG90233.1"/>
    </source>
</evidence>
<evidence type="ECO:0000313" key="4">
    <source>
        <dbReference type="EMBL" id="KZN07548.1"/>
    </source>
</evidence>
<name>A0A166FAG9_DAUCS</name>
<gene>
    <name evidence="4" type="ORF">DCAR_008385</name>
    <name evidence="5" type="ORF">DCAR_0209476</name>
</gene>
<dbReference type="PANTHER" id="PTHR31415">
    <property type="entry name" value="OS05G0367900 PROTEIN"/>
    <property type="match status" value="1"/>
</dbReference>
<evidence type="ECO:0000256" key="2">
    <source>
        <dbReference type="ARBA" id="ARBA00023136"/>
    </source>
</evidence>
<dbReference type="PANTHER" id="PTHR31415:SF52">
    <property type="entry name" value="LATE EMBRYOGENESIS ABUNDANT (LEA) HYDROXYPROLINE-RICH GLYCOPROTEIN FAMILY-RELATED"/>
    <property type="match status" value="1"/>
</dbReference>
<dbReference type="EMBL" id="CP093344">
    <property type="protein sequence ID" value="WOG90233.1"/>
    <property type="molecule type" value="Genomic_DNA"/>
</dbReference>
<dbReference type="OrthoDB" id="908874at2759"/>
<organism evidence="4">
    <name type="scientific">Daucus carota subsp. sativus</name>
    <name type="common">Carrot</name>
    <dbReference type="NCBI Taxonomy" id="79200"/>
    <lineage>
        <taxon>Eukaryota</taxon>
        <taxon>Viridiplantae</taxon>
        <taxon>Streptophyta</taxon>
        <taxon>Embryophyta</taxon>
        <taxon>Tracheophyta</taxon>
        <taxon>Spermatophyta</taxon>
        <taxon>Magnoliopsida</taxon>
        <taxon>eudicotyledons</taxon>
        <taxon>Gunneridae</taxon>
        <taxon>Pentapetalae</taxon>
        <taxon>asterids</taxon>
        <taxon>campanulids</taxon>
        <taxon>Apiales</taxon>
        <taxon>Apiaceae</taxon>
        <taxon>Apioideae</taxon>
        <taxon>Scandiceae</taxon>
        <taxon>Daucinae</taxon>
        <taxon>Daucus</taxon>
        <taxon>Daucus sect. Daucus</taxon>
    </lineage>
</organism>
<dbReference type="GO" id="GO:0005886">
    <property type="term" value="C:plasma membrane"/>
    <property type="evidence" value="ECO:0007669"/>
    <property type="project" value="TreeGrafter"/>
</dbReference>
<accession>A0A166FAG9</accession>
<comment type="subcellular location">
    <subcellularLocation>
        <location evidence="1">Membrane</location>
    </subcellularLocation>
</comment>
<evidence type="ECO:0008006" key="7">
    <source>
        <dbReference type="Google" id="ProtNLM"/>
    </source>
</evidence>
<proteinExistence type="predicted"/>
<evidence type="ECO:0000313" key="6">
    <source>
        <dbReference type="Proteomes" id="UP000077755"/>
    </source>
</evidence>
<sequence length="200" mass="22382">MAGCALVFITIGVCAIVYYVLWIQLFNVLNVQNASGSQVKVSVEDLFLPAILNDSASDHSLIDSASVFFTLSLHDDTYDMGVVYDNITIRFYFVGTSIIPIANYTWPGFYQEGEEHGSITQLSYYVNTQGISFAKVSKNVSEIVLRVDFATAFRFKYSSRVSKRHAFCMGAGGCEGEHRDRQESFAKLYKALWPGFWGTL</sequence>